<keyword evidence="2" id="KW-0520">NAD</keyword>
<reference evidence="5" key="1">
    <citation type="submission" date="2021-01" db="EMBL/GenBank/DDBJ databases">
        <title>Paracoccus amoyensis sp. nov., isolated from the surface seawater along the coast of Xiamen Island, China.</title>
        <authorList>
            <person name="Lyu L."/>
        </authorList>
    </citation>
    <scope>NUCLEOTIDE SEQUENCE</scope>
    <source>
        <strain evidence="5">MJ17</strain>
    </source>
</reference>
<dbReference type="InterPro" id="IPR013328">
    <property type="entry name" value="6PGD_dom2"/>
</dbReference>
<dbReference type="InterPro" id="IPR013118">
    <property type="entry name" value="Mannitol_DH_C"/>
</dbReference>
<dbReference type="InterPro" id="IPR000669">
    <property type="entry name" value="Mannitol_DH"/>
</dbReference>
<keyword evidence="6" id="KW-1185">Reference proteome</keyword>
<dbReference type="RefSeq" id="WP_200688376.1">
    <property type="nucleotide sequence ID" value="NZ_JAEPRQ010000007.1"/>
</dbReference>
<evidence type="ECO:0000256" key="2">
    <source>
        <dbReference type="ARBA" id="ARBA00023027"/>
    </source>
</evidence>
<dbReference type="SUPFAM" id="SSF48179">
    <property type="entry name" value="6-phosphogluconate dehydrogenase C-terminal domain-like"/>
    <property type="match status" value="1"/>
</dbReference>
<evidence type="ECO:0000259" key="4">
    <source>
        <dbReference type="Pfam" id="PF08125"/>
    </source>
</evidence>
<evidence type="ECO:0000259" key="3">
    <source>
        <dbReference type="Pfam" id="PF01232"/>
    </source>
</evidence>
<dbReference type="InterPro" id="IPR008927">
    <property type="entry name" value="6-PGluconate_DH-like_C_sf"/>
</dbReference>
<sequence length="485" mass="52074">MTSRLTNLSGLPPNIRLPGYDRAAHGVGILHLGLGAFHRAHQAVATDDALAAGGGDWRILGANLRSRDMAEAMTAQNGLYTVLIRDKQVEARIIGAHATTMGGDPAAILKAACDPRIRILSLTVSEKAYGIDRDAMDIDEMHPAVAADLLWPQAPSGVLGLITAALAARRAAGIAPFTVLSCDNLPDNGALLRAGVLGFAARIRPSLANWIEENVAFPSTVVDRITPASTERTYSDALELTGHHDAAAVETEAFSQWVIEDHFPQGRPLWEAGGATFVRDVGPHEAMKLRMLNGSHSLIAYMGQLVGMRYVRDVVAQPALAALVRRHMKAAAATLPPSSGLDPDSYADTLMQRFANPAIAHRTSQIAIDGTEKLPQRWLVPAAEMLAAGQDARPFAFAIAVWLAWLSDLSKRGEAPDDPRGDRLRDTVNRAGDDDMRLVEAVLSLPGLAPACLTGNNAFMQIIRQSLSRIRHCGFRMNFPEALSA</sequence>
<gene>
    <name evidence="5" type="ORF">JJJ17_16580</name>
</gene>
<dbReference type="GO" id="GO:0019594">
    <property type="term" value="P:mannitol metabolic process"/>
    <property type="evidence" value="ECO:0007669"/>
    <property type="project" value="InterPro"/>
</dbReference>
<dbReference type="EMBL" id="JAEPRQ010000007">
    <property type="protein sequence ID" value="MBK4217548.1"/>
    <property type="molecule type" value="Genomic_DNA"/>
</dbReference>
<dbReference type="AlphaFoldDB" id="A0A934W1N3"/>
<dbReference type="Pfam" id="PF01232">
    <property type="entry name" value="Mannitol_dh"/>
    <property type="match status" value="1"/>
</dbReference>
<dbReference type="Gene3D" id="1.10.1040.10">
    <property type="entry name" value="N-(1-d-carboxylethyl)-l-norvaline Dehydrogenase, domain 2"/>
    <property type="match status" value="1"/>
</dbReference>
<dbReference type="InterPro" id="IPR013131">
    <property type="entry name" value="Mannitol_DH_N"/>
</dbReference>
<comment type="caution">
    <text evidence="5">The sequence shown here is derived from an EMBL/GenBank/DDBJ whole genome shotgun (WGS) entry which is preliminary data.</text>
</comment>
<name>A0A934W1N3_9RHOB</name>
<feature type="domain" description="Mannitol dehydrogenase C-terminal" evidence="4">
    <location>
        <begin position="280"/>
        <end position="469"/>
    </location>
</feature>
<evidence type="ECO:0000313" key="6">
    <source>
        <dbReference type="Proteomes" id="UP000640485"/>
    </source>
</evidence>
<dbReference type="PROSITE" id="PS00974">
    <property type="entry name" value="MANNITOL_DHGENASE"/>
    <property type="match status" value="1"/>
</dbReference>
<dbReference type="PANTHER" id="PTHR43362:SF1">
    <property type="entry name" value="MANNITOL DEHYDROGENASE 2-RELATED"/>
    <property type="match status" value="1"/>
</dbReference>
<dbReference type="Proteomes" id="UP000640485">
    <property type="component" value="Unassembled WGS sequence"/>
</dbReference>
<dbReference type="InterPro" id="IPR050988">
    <property type="entry name" value="Mannitol_DH/Oxidoreductase"/>
</dbReference>
<evidence type="ECO:0000313" key="5">
    <source>
        <dbReference type="EMBL" id="MBK4217548.1"/>
    </source>
</evidence>
<dbReference type="SUPFAM" id="SSF51735">
    <property type="entry name" value="NAD(P)-binding Rossmann-fold domains"/>
    <property type="match status" value="1"/>
</dbReference>
<dbReference type="InterPro" id="IPR023027">
    <property type="entry name" value="Mannitol_DH_CS"/>
</dbReference>
<feature type="domain" description="Mannitol dehydrogenase N-terminal" evidence="3">
    <location>
        <begin position="28"/>
        <end position="271"/>
    </location>
</feature>
<dbReference type="InterPro" id="IPR036291">
    <property type="entry name" value="NAD(P)-bd_dom_sf"/>
</dbReference>
<dbReference type="PANTHER" id="PTHR43362">
    <property type="entry name" value="MANNITOL DEHYDROGENASE DSF1-RELATED"/>
    <property type="match status" value="1"/>
</dbReference>
<protein>
    <submittedName>
        <fullName evidence="5">Mannitol dehydrogenase family protein</fullName>
    </submittedName>
</protein>
<evidence type="ECO:0000256" key="1">
    <source>
        <dbReference type="ARBA" id="ARBA00023002"/>
    </source>
</evidence>
<dbReference type="GO" id="GO:0016616">
    <property type="term" value="F:oxidoreductase activity, acting on the CH-OH group of donors, NAD or NADP as acceptor"/>
    <property type="evidence" value="ECO:0007669"/>
    <property type="project" value="TreeGrafter"/>
</dbReference>
<organism evidence="5 6">
    <name type="scientific">Paracoccus caeni</name>
    <dbReference type="NCBI Taxonomy" id="657651"/>
    <lineage>
        <taxon>Bacteria</taxon>
        <taxon>Pseudomonadati</taxon>
        <taxon>Pseudomonadota</taxon>
        <taxon>Alphaproteobacteria</taxon>
        <taxon>Rhodobacterales</taxon>
        <taxon>Paracoccaceae</taxon>
        <taxon>Paracoccus</taxon>
    </lineage>
</organism>
<dbReference type="Gene3D" id="3.40.50.720">
    <property type="entry name" value="NAD(P)-binding Rossmann-like Domain"/>
    <property type="match status" value="1"/>
</dbReference>
<proteinExistence type="predicted"/>
<accession>A0A934W1N3</accession>
<dbReference type="Pfam" id="PF08125">
    <property type="entry name" value="Mannitol_dh_C"/>
    <property type="match status" value="1"/>
</dbReference>
<dbReference type="PRINTS" id="PR00084">
    <property type="entry name" value="MTLDHDRGNASE"/>
</dbReference>
<keyword evidence="1" id="KW-0560">Oxidoreductase</keyword>